<reference evidence="4 5" key="1">
    <citation type="submission" date="2023-03" db="EMBL/GenBank/DDBJ databases">
        <title>Bacillus Genome Sequencing.</title>
        <authorList>
            <person name="Dunlap C."/>
        </authorList>
    </citation>
    <scope>NUCLEOTIDE SEQUENCE [LARGE SCALE GENOMIC DNA]</scope>
    <source>
        <strain evidence="4 5">NRS-38</strain>
    </source>
</reference>
<evidence type="ECO:0000313" key="4">
    <source>
        <dbReference type="EMBL" id="MED5052441.1"/>
    </source>
</evidence>
<dbReference type="Gene3D" id="3.40.50.720">
    <property type="entry name" value="NAD(P)-binding Rossmann-like Domain"/>
    <property type="match status" value="1"/>
</dbReference>
<accession>A0ABD5IYM3</accession>
<dbReference type="EC" id="1.1.1.47" evidence="4"/>
<dbReference type="Proteomes" id="UP001339962">
    <property type="component" value="Unassembled WGS sequence"/>
</dbReference>
<gene>
    <name evidence="4" type="ORF">P9850_11325</name>
</gene>
<dbReference type="GO" id="GO:0005975">
    <property type="term" value="P:carbohydrate metabolic process"/>
    <property type="evidence" value="ECO:0007669"/>
    <property type="project" value="UniProtKB-ARBA"/>
</dbReference>
<evidence type="ECO:0000256" key="1">
    <source>
        <dbReference type="ARBA" id="ARBA00006484"/>
    </source>
</evidence>
<keyword evidence="2" id="KW-0521">NADP</keyword>
<sequence length="255" mass="27177">MHRLFDLTNKTAIVTGGGTGLGKQIAIGLAEAGANVVICSRKLKKCEEACEEIRQLGAPSMALACDVTQADDIKRVLQQTKERFGALDILVNNSGTSWMAPFFDVPEDKWEKVMEVNVKGMFLFSQAAGKMMAEQQSGKIINIASIAGMYGQQATLMDAWPYSTSKGAVIALTKDLAAKLAPFHVQVNAIAPGFFPTKLTSALQHVRDDLLAKTPSGRLGNAEDLKGAAIYLASKASDYVTGHILVVDGGMSATI</sequence>
<evidence type="ECO:0000313" key="5">
    <source>
        <dbReference type="Proteomes" id="UP001339962"/>
    </source>
</evidence>
<dbReference type="GO" id="GO:0047936">
    <property type="term" value="F:glucose 1-dehydrogenase [NAD(P)+] activity"/>
    <property type="evidence" value="ECO:0007669"/>
    <property type="project" value="UniProtKB-EC"/>
</dbReference>
<dbReference type="NCBIfam" id="NF006070">
    <property type="entry name" value="PRK08213.1"/>
    <property type="match status" value="1"/>
</dbReference>
<dbReference type="EMBL" id="JARTLI010000020">
    <property type="protein sequence ID" value="MED5052441.1"/>
    <property type="molecule type" value="Genomic_DNA"/>
</dbReference>
<dbReference type="InterPro" id="IPR036291">
    <property type="entry name" value="NAD(P)-bd_dom_sf"/>
</dbReference>
<dbReference type="PANTHER" id="PTHR43618">
    <property type="entry name" value="7-ALPHA-HYDROXYSTEROID DEHYDROGENASE"/>
    <property type="match status" value="1"/>
</dbReference>
<dbReference type="AlphaFoldDB" id="A0ABD5IYM3"/>
<proteinExistence type="inferred from homology"/>
<comment type="similarity">
    <text evidence="1">Belongs to the short-chain dehydrogenases/reductases (SDR) family.</text>
</comment>
<name>A0ABD5IYM3_9BACL</name>
<dbReference type="PRINTS" id="PR00080">
    <property type="entry name" value="SDRFAMILY"/>
</dbReference>
<dbReference type="RefSeq" id="WP_080862765.1">
    <property type="nucleotide sequence ID" value="NZ_JARTLI010000020.1"/>
</dbReference>
<organism evidence="4 5">
    <name type="scientific">Anoxybacteroides rupiense</name>
    <dbReference type="NCBI Taxonomy" id="311460"/>
    <lineage>
        <taxon>Bacteria</taxon>
        <taxon>Bacillati</taxon>
        <taxon>Bacillota</taxon>
        <taxon>Bacilli</taxon>
        <taxon>Bacillales</taxon>
        <taxon>Anoxybacillaceae</taxon>
        <taxon>Anoxybacteroides</taxon>
    </lineage>
</organism>
<keyword evidence="3 4" id="KW-0560">Oxidoreductase</keyword>
<evidence type="ECO:0000256" key="2">
    <source>
        <dbReference type="ARBA" id="ARBA00022857"/>
    </source>
</evidence>
<dbReference type="PRINTS" id="PR00081">
    <property type="entry name" value="GDHRDH"/>
</dbReference>
<comment type="caution">
    <text evidence="4">The sequence shown here is derived from an EMBL/GenBank/DDBJ whole genome shotgun (WGS) entry which is preliminary data.</text>
</comment>
<dbReference type="PANTHER" id="PTHR43618:SF8">
    <property type="entry name" value="7ALPHA-HYDROXYSTEROID DEHYDROGENASE"/>
    <property type="match status" value="1"/>
</dbReference>
<dbReference type="NCBIfam" id="NF005559">
    <property type="entry name" value="PRK07231.1"/>
    <property type="match status" value="1"/>
</dbReference>
<protein>
    <submittedName>
        <fullName evidence="4">Glucose 1-dehydrogenase</fullName>
        <ecNumber evidence="4">1.1.1.47</ecNumber>
    </submittedName>
</protein>
<dbReference type="FunFam" id="3.40.50.720:FF:000240">
    <property type="entry name" value="SDR family oxidoreductase"/>
    <property type="match status" value="1"/>
</dbReference>
<dbReference type="SUPFAM" id="SSF51735">
    <property type="entry name" value="NAD(P)-binding Rossmann-fold domains"/>
    <property type="match status" value="1"/>
</dbReference>
<dbReference type="InterPro" id="IPR002347">
    <property type="entry name" value="SDR_fam"/>
</dbReference>
<evidence type="ECO:0000256" key="3">
    <source>
        <dbReference type="ARBA" id="ARBA00023002"/>
    </source>
</evidence>
<dbReference type="Pfam" id="PF13561">
    <property type="entry name" value="adh_short_C2"/>
    <property type="match status" value="1"/>
</dbReference>
<dbReference type="InterPro" id="IPR052178">
    <property type="entry name" value="Sec_Metab_Biosynth_SDR"/>
</dbReference>